<dbReference type="PIRSF" id="PIRSF004848">
    <property type="entry name" value="YBL036c_PLPDEIII"/>
    <property type="match status" value="1"/>
</dbReference>
<dbReference type="InterPro" id="IPR011078">
    <property type="entry name" value="PyrdxlP_homeostasis"/>
</dbReference>
<dbReference type="GO" id="GO:0030170">
    <property type="term" value="F:pyridoxal phosphate binding"/>
    <property type="evidence" value="ECO:0007669"/>
    <property type="project" value="InterPro"/>
</dbReference>
<dbReference type="EMBL" id="CAEZXN010000014">
    <property type="protein sequence ID" value="CAB4694170.1"/>
    <property type="molecule type" value="Genomic_DNA"/>
</dbReference>
<protein>
    <submittedName>
        <fullName evidence="3">Unannotated protein</fullName>
    </submittedName>
</protein>
<dbReference type="EMBL" id="CAEZXB010000001">
    <property type="protein sequence ID" value="CAB4665122.1"/>
    <property type="molecule type" value="Genomic_DNA"/>
</dbReference>
<dbReference type="NCBIfam" id="TIGR00044">
    <property type="entry name" value="YggS family pyridoxal phosphate-dependent enzyme"/>
    <property type="match status" value="1"/>
</dbReference>
<reference evidence="3" key="1">
    <citation type="submission" date="2020-05" db="EMBL/GenBank/DDBJ databases">
        <authorList>
            <person name="Chiriac C."/>
            <person name="Salcher M."/>
            <person name="Ghai R."/>
            <person name="Kavagutti S V."/>
        </authorList>
    </citation>
    <scope>NUCLEOTIDE SEQUENCE</scope>
</reference>
<dbReference type="InterPro" id="IPR029066">
    <property type="entry name" value="PLP-binding_barrel"/>
</dbReference>
<name>A0A6J6LTU5_9ZZZZ</name>
<evidence type="ECO:0000256" key="1">
    <source>
        <dbReference type="ARBA" id="ARBA00022898"/>
    </source>
</evidence>
<dbReference type="PANTHER" id="PTHR10146:SF14">
    <property type="entry name" value="PYRIDOXAL PHOSPHATE HOMEOSTASIS PROTEIN"/>
    <property type="match status" value="1"/>
</dbReference>
<dbReference type="Pfam" id="PF01168">
    <property type="entry name" value="Ala_racemase_N"/>
    <property type="match status" value="1"/>
</dbReference>
<evidence type="ECO:0000313" key="3">
    <source>
        <dbReference type="EMBL" id="CAB4665122.1"/>
    </source>
</evidence>
<keyword evidence="1" id="KW-0663">Pyridoxal phosphate</keyword>
<gene>
    <name evidence="3" type="ORF">UFOPK2342_00088</name>
    <name evidence="4" type="ORF">UFOPK2423_00766</name>
</gene>
<accession>A0A6J6LTU5</accession>
<dbReference type="HAMAP" id="MF_02087">
    <property type="entry name" value="PLP_homeostasis"/>
    <property type="match status" value="1"/>
</dbReference>
<dbReference type="InterPro" id="IPR001608">
    <property type="entry name" value="Ala_racemase_N"/>
</dbReference>
<dbReference type="SUPFAM" id="SSF51419">
    <property type="entry name" value="PLP-binding barrel"/>
    <property type="match status" value="1"/>
</dbReference>
<feature type="domain" description="Alanine racemase N-terminal" evidence="2">
    <location>
        <begin position="11"/>
        <end position="227"/>
    </location>
</feature>
<dbReference type="Gene3D" id="3.20.20.10">
    <property type="entry name" value="Alanine racemase"/>
    <property type="match status" value="1"/>
</dbReference>
<organism evidence="3">
    <name type="scientific">freshwater metagenome</name>
    <dbReference type="NCBI Taxonomy" id="449393"/>
    <lineage>
        <taxon>unclassified sequences</taxon>
        <taxon>metagenomes</taxon>
        <taxon>ecological metagenomes</taxon>
    </lineage>
</organism>
<dbReference type="AlphaFoldDB" id="A0A6J6LTU5"/>
<sequence>MTDRREELAKHLDQVRAEIATAARAAHRQPEEISLVVVTKNFPASDVEHLIALGVSDVGENREQEGSSKSSEVRSSINWHFIGQLQRNKVKSVLEWATVIHSVDRIELAEEIVKRAAGRSQILRVLVQVSLDSAPGRAGAPRSELNEIASLLATSPMVELSGLMAVAPLDEDPRAAFHRLQAIRADFISDFPEAVWCSAGMSGDFAAAIEFGATHVRIGSSILGSRPTFG</sequence>
<evidence type="ECO:0000313" key="4">
    <source>
        <dbReference type="EMBL" id="CAB4694170.1"/>
    </source>
</evidence>
<proteinExistence type="inferred from homology"/>
<dbReference type="PANTHER" id="PTHR10146">
    <property type="entry name" value="PROLINE SYNTHETASE CO-TRANSCRIBED BACTERIAL HOMOLOG PROTEIN"/>
    <property type="match status" value="1"/>
</dbReference>
<evidence type="ECO:0000259" key="2">
    <source>
        <dbReference type="Pfam" id="PF01168"/>
    </source>
</evidence>
<dbReference type="PROSITE" id="PS01211">
    <property type="entry name" value="UPF0001"/>
    <property type="match status" value="1"/>
</dbReference>
<dbReference type="CDD" id="cd00635">
    <property type="entry name" value="PLPDE_III_YBL036c_like"/>
    <property type="match status" value="1"/>
</dbReference>